<evidence type="ECO:0000259" key="8">
    <source>
        <dbReference type="Pfam" id="PF02554"/>
    </source>
</evidence>
<dbReference type="KEGG" id="tli:Tlie_1364"/>
<dbReference type="Pfam" id="PF02554">
    <property type="entry name" value="CstA"/>
    <property type="match status" value="2"/>
</dbReference>
<feature type="transmembrane region" description="Helical" evidence="7">
    <location>
        <begin position="442"/>
        <end position="464"/>
    </location>
</feature>
<evidence type="ECO:0000256" key="1">
    <source>
        <dbReference type="ARBA" id="ARBA00004651"/>
    </source>
</evidence>
<dbReference type="AlphaFoldDB" id="G7V6I0"/>
<feature type="transmembrane region" description="Helical" evidence="7">
    <location>
        <begin position="130"/>
        <end position="147"/>
    </location>
</feature>
<evidence type="ECO:0000313" key="9">
    <source>
        <dbReference type="EMBL" id="AER67093.1"/>
    </source>
</evidence>
<dbReference type="InterPro" id="IPR003706">
    <property type="entry name" value="CstA_N"/>
</dbReference>
<proteinExistence type="inferred from homology"/>
<feature type="transmembrane region" description="Helical" evidence="7">
    <location>
        <begin position="476"/>
        <end position="494"/>
    </location>
</feature>
<sequence>MYAGLFIGAVVFFALCYVFYGRFQARVYGLSDDNKPPSELFFDGVDYVPAHPAVLLGHHFASIAGAGPIVGPIAAANLFGWLPTYLWCLIGSAFLGGVHDMGALVSSMRHKGLSVGEVVDKWIGRKGKRLFLTFTWLALVLVVAVFLELSASTFAADPAVAFSGTLYIFMAMLFGVLIYKRGVSLSVVTVVMVPVVIGAVFFASGNEWVQTTFALSKNTWRLILTVYIFFASVLPVWLLLQPRDYLASYMLYFSVLLGAIGMIFGSKFEVNLPAFKGVNPAEGVYLWPMLFVIVACGAISGFHSLVGSGTTSKQLRRETDAKLVGYGSMLLEGVVAVIAIGTVMMAGGILKGGPTVTYGKGLGQFASLIGINPKVGTSLGLLALNSFLLTSLDTATRLARYQFQEFFDMKVNRYVATAVGVVFALALLYYKTGGVPAWKLIWPVFGASNQLVAALALLALAVWVKLGLKKNNAFAMYPFFFMIATTMAALLFLIKANIKNPLLSGISILLIILAVMLVKEAKDALSGHGPSANESGAAE</sequence>
<dbReference type="OrthoDB" id="9761224at2"/>
<feature type="transmembrane region" description="Helical" evidence="7">
    <location>
        <begin position="6"/>
        <end position="23"/>
    </location>
</feature>
<feature type="transmembrane region" description="Helical" evidence="7">
    <location>
        <begin position="185"/>
        <end position="202"/>
    </location>
</feature>
<dbReference type="PANTHER" id="PTHR30252">
    <property type="entry name" value="INNER MEMBRANE PEPTIDE TRANSPORTER"/>
    <property type="match status" value="1"/>
</dbReference>
<comment type="subcellular location">
    <subcellularLocation>
        <location evidence="1">Cell membrane</location>
        <topology evidence="1">Multi-pass membrane protein</topology>
    </subcellularLocation>
</comment>
<evidence type="ECO:0000256" key="4">
    <source>
        <dbReference type="ARBA" id="ARBA00022692"/>
    </source>
</evidence>
<evidence type="ECO:0000256" key="7">
    <source>
        <dbReference type="SAM" id="Phobius"/>
    </source>
</evidence>
<feature type="transmembrane region" description="Helical" evidence="7">
    <location>
        <begin position="247"/>
        <end position="264"/>
    </location>
</feature>
<keyword evidence="3" id="KW-1003">Cell membrane</keyword>
<dbReference type="GO" id="GO:0005886">
    <property type="term" value="C:plasma membrane"/>
    <property type="evidence" value="ECO:0007669"/>
    <property type="project" value="UniProtKB-SubCell"/>
</dbReference>
<feature type="transmembrane region" description="Helical" evidence="7">
    <location>
        <begin position="411"/>
        <end position="430"/>
    </location>
</feature>
<keyword evidence="5 7" id="KW-1133">Transmembrane helix</keyword>
<evidence type="ECO:0000313" key="10">
    <source>
        <dbReference type="Proteomes" id="UP000005868"/>
    </source>
</evidence>
<keyword evidence="10" id="KW-1185">Reference proteome</keyword>
<feature type="domain" description="CstA N-terminal" evidence="8">
    <location>
        <begin position="351"/>
        <end position="489"/>
    </location>
</feature>
<dbReference type="eggNOG" id="COG1966">
    <property type="taxonomic scope" value="Bacteria"/>
</dbReference>
<feature type="transmembrane region" description="Helical" evidence="7">
    <location>
        <begin position="500"/>
        <end position="518"/>
    </location>
</feature>
<dbReference type="STRING" id="580340.Tlie_1364"/>
<protein>
    <submittedName>
        <fullName evidence="9">Carbon starvation protein CstA</fullName>
    </submittedName>
</protein>
<reference evidence="10" key="1">
    <citation type="submission" date="2011-10" db="EMBL/GenBank/DDBJ databases">
        <title>The complete genome of chromosome of Thermovirga lienii DSM 17291.</title>
        <authorList>
            <consortium name="US DOE Joint Genome Institute (JGI-PGF)"/>
            <person name="Lucas S."/>
            <person name="Copeland A."/>
            <person name="Lapidus A."/>
            <person name="Glavina del Rio T."/>
            <person name="Dalin E."/>
            <person name="Tice H."/>
            <person name="Bruce D."/>
            <person name="Goodwin L."/>
            <person name="Pitluck S."/>
            <person name="Peters L."/>
            <person name="Mikhailova N."/>
            <person name="Saunders E."/>
            <person name="Kyrpides N."/>
            <person name="Mavromatis K."/>
            <person name="Ivanova N."/>
            <person name="Last F.I."/>
            <person name="Brettin T."/>
            <person name="Detter J.C."/>
            <person name="Han C."/>
            <person name="Larimer F."/>
            <person name="Land M."/>
            <person name="Hauser L."/>
            <person name="Markowitz V."/>
            <person name="Cheng J.-F."/>
            <person name="Hugenholtz P."/>
            <person name="Woyke T."/>
            <person name="Wu D."/>
            <person name="Spring S."/>
            <person name="Schroeder M."/>
            <person name="Brambilla E.-M."/>
            <person name="Klenk H.-P."/>
            <person name="Eisen J.A."/>
        </authorList>
    </citation>
    <scope>NUCLEOTIDE SEQUENCE [LARGE SCALE GENOMIC DNA]</scope>
    <source>
        <strain evidence="10">ATCC BAA-1197 / DSM 17291 / Cas60314</strain>
    </source>
</reference>
<keyword evidence="4 7" id="KW-0812">Transmembrane</keyword>
<comment type="similarity">
    <text evidence="2">Belongs to the peptide transporter carbon starvation (CstA) (TC 2.A.114) family.</text>
</comment>
<accession>G7V6I0</accession>
<dbReference type="GO" id="GO:0009267">
    <property type="term" value="P:cellular response to starvation"/>
    <property type="evidence" value="ECO:0007669"/>
    <property type="project" value="InterPro"/>
</dbReference>
<feature type="transmembrane region" description="Helical" evidence="7">
    <location>
        <begin position="323"/>
        <end position="345"/>
    </location>
</feature>
<organism evidence="9 10">
    <name type="scientific">Thermovirga lienii (strain ATCC BAA-1197 / DSM 17291 / Cas60314)</name>
    <dbReference type="NCBI Taxonomy" id="580340"/>
    <lineage>
        <taxon>Bacteria</taxon>
        <taxon>Thermotogati</taxon>
        <taxon>Synergistota</taxon>
        <taxon>Synergistia</taxon>
        <taxon>Synergistales</taxon>
        <taxon>Thermovirgaceae</taxon>
        <taxon>Thermovirga</taxon>
    </lineage>
</organism>
<evidence type="ECO:0000256" key="3">
    <source>
        <dbReference type="ARBA" id="ARBA00022475"/>
    </source>
</evidence>
<feature type="transmembrane region" description="Helical" evidence="7">
    <location>
        <begin position="365"/>
        <end position="390"/>
    </location>
</feature>
<evidence type="ECO:0000256" key="5">
    <source>
        <dbReference type="ARBA" id="ARBA00022989"/>
    </source>
</evidence>
<dbReference type="Proteomes" id="UP000005868">
    <property type="component" value="Chromosome"/>
</dbReference>
<gene>
    <name evidence="9" type="ordered locus">Tlie_1364</name>
</gene>
<evidence type="ECO:0000256" key="2">
    <source>
        <dbReference type="ARBA" id="ARBA00007755"/>
    </source>
</evidence>
<dbReference type="PANTHER" id="PTHR30252:SF0">
    <property type="entry name" value="PEPTIDE TRANSPORTER CSTA"/>
    <property type="match status" value="1"/>
</dbReference>
<reference evidence="9 10" key="2">
    <citation type="journal article" date="2012" name="Stand. Genomic Sci.">
        <title>Genome sequence of the moderately thermophilic, amino-acid-degrading and sulfur-reducing bacterium Thermovirga lienii type strain (Cas60314(T)).</title>
        <authorList>
            <person name="Goker M."/>
            <person name="Saunders E."/>
            <person name="Lapidus A."/>
            <person name="Nolan M."/>
            <person name="Lucas S."/>
            <person name="Hammon N."/>
            <person name="Deshpande S."/>
            <person name="Cheng J.F."/>
            <person name="Han C."/>
            <person name="Tapia R."/>
            <person name="Goodwin L.A."/>
            <person name="Pitluck S."/>
            <person name="Liolios K."/>
            <person name="Mavromatis K."/>
            <person name="Pagani I."/>
            <person name="Ivanova N."/>
            <person name="Mikhailova N."/>
            <person name="Pati A."/>
            <person name="Chen A."/>
            <person name="Palaniappan K."/>
            <person name="Land M."/>
            <person name="Chang Y.J."/>
            <person name="Jeffries C.D."/>
            <person name="Brambilla E.M."/>
            <person name="Rohde M."/>
            <person name="Spring S."/>
            <person name="Detter J.C."/>
            <person name="Woyke T."/>
            <person name="Bristow J."/>
            <person name="Eisen J.A."/>
            <person name="Markowitz V."/>
            <person name="Hugenholtz P."/>
            <person name="Kyrpides N.C."/>
            <person name="Klenk H.P."/>
        </authorList>
    </citation>
    <scope>NUCLEOTIDE SEQUENCE [LARGE SCALE GENOMIC DNA]</scope>
    <source>
        <strain evidence="10">ATCC BAA-1197 / DSM 17291 / Cas60314</strain>
    </source>
</reference>
<dbReference type="EMBL" id="CP003096">
    <property type="protein sequence ID" value="AER67093.1"/>
    <property type="molecule type" value="Genomic_DNA"/>
</dbReference>
<evidence type="ECO:0000256" key="6">
    <source>
        <dbReference type="ARBA" id="ARBA00023136"/>
    </source>
</evidence>
<name>G7V6I0_THELD</name>
<feature type="transmembrane region" description="Helical" evidence="7">
    <location>
        <begin position="222"/>
        <end position="240"/>
    </location>
</feature>
<feature type="domain" description="CstA N-terminal" evidence="8">
    <location>
        <begin position="5"/>
        <end position="344"/>
    </location>
</feature>
<feature type="transmembrane region" description="Helical" evidence="7">
    <location>
        <begin position="284"/>
        <end position="302"/>
    </location>
</feature>
<dbReference type="InterPro" id="IPR051605">
    <property type="entry name" value="CstA"/>
</dbReference>
<feature type="transmembrane region" description="Helical" evidence="7">
    <location>
        <begin position="159"/>
        <end position="178"/>
    </location>
</feature>
<keyword evidence="6 7" id="KW-0472">Membrane</keyword>
<dbReference type="HOGENOM" id="CLU_010531_4_1_0"/>